<dbReference type="RefSeq" id="WP_133607214.1">
    <property type="nucleotide sequence ID" value="NZ_SNZC01000001.1"/>
</dbReference>
<dbReference type="PANTHER" id="PTHR32182:SF0">
    <property type="entry name" value="DNA REPLICATION AND REPAIR PROTEIN RECF"/>
    <property type="match status" value="1"/>
</dbReference>
<protein>
    <submittedName>
        <fullName evidence="2">AAA ATPase-like protein</fullName>
    </submittedName>
</protein>
<evidence type="ECO:0000313" key="3">
    <source>
        <dbReference type="Proteomes" id="UP000315312"/>
    </source>
</evidence>
<feature type="domain" description="Endonuclease GajA/Old nuclease/RecF-like AAA" evidence="1">
    <location>
        <begin position="4"/>
        <end position="469"/>
    </location>
</feature>
<dbReference type="InterPro" id="IPR041685">
    <property type="entry name" value="AAA_GajA/Old/RecF-like"/>
</dbReference>
<dbReference type="EMBL" id="VLKM01000004">
    <property type="protein sequence ID" value="TWH95428.1"/>
    <property type="molecule type" value="Genomic_DNA"/>
</dbReference>
<organism evidence="2 3">
    <name type="scientific">Flavobacterium cheniae</name>
    <dbReference type="NCBI Taxonomy" id="295428"/>
    <lineage>
        <taxon>Bacteria</taxon>
        <taxon>Pseudomonadati</taxon>
        <taxon>Bacteroidota</taxon>
        <taxon>Flavobacteriia</taxon>
        <taxon>Flavobacteriales</taxon>
        <taxon>Flavobacteriaceae</taxon>
        <taxon>Flavobacterium</taxon>
    </lineage>
</organism>
<keyword evidence="3" id="KW-1185">Reference proteome</keyword>
<dbReference type="Gene3D" id="3.40.50.300">
    <property type="entry name" value="P-loop containing nucleotide triphosphate hydrolases"/>
    <property type="match status" value="1"/>
</dbReference>
<dbReference type="AlphaFoldDB" id="A0A562KJ42"/>
<reference evidence="2 3" key="1">
    <citation type="journal article" date="2015" name="Stand. Genomic Sci.">
        <title>Genomic Encyclopedia of Bacterial and Archaeal Type Strains, Phase III: the genomes of soil and plant-associated and newly described type strains.</title>
        <authorList>
            <person name="Whitman W.B."/>
            <person name="Woyke T."/>
            <person name="Klenk H.P."/>
            <person name="Zhou Y."/>
            <person name="Lilburn T.G."/>
            <person name="Beck B.J."/>
            <person name="De Vos P."/>
            <person name="Vandamme P."/>
            <person name="Eisen J.A."/>
            <person name="Garrity G."/>
            <person name="Hugenholtz P."/>
            <person name="Kyrpides N.C."/>
        </authorList>
    </citation>
    <scope>NUCLEOTIDE SEQUENCE [LARGE SCALE GENOMIC DNA]</scope>
    <source>
        <strain evidence="2 3">CGMCC 1.6844</strain>
    </source>
</reference>
<evidence type="ECO:0000313" key="2">
    <source>
        <dbReference type="EMBL" id="TWH95428.1"/>
    </source>
</evidence>
<name>A0A562KJ42_9FLAO</name>
<proteinExistence type="predicted"/>
<dbReference type="SUPFAM" id="SSF52540">
    <property type="entry name" value="P-loop containing nucleoside triphosphate hydrolases"/>
    <property type="match status" value="1"/>
</dbReference>
<gene>
    <name evidence="2" type="ORF">IP97_01104</name>
</gene>
<dbReference type="GO" id="GO:0000731">
    <property type="term" value="P:DNA synthesis involved in DNA repair"/>
    <property type="evidence" value="ECO:0007669"/>
    <property type="project" value="TreeGrafter"/>
</dbReference>
<dbReference type="PANTHER" id="PTHR32182">
    <property type="entry name" value="DNA REPLICATION AND REPAIR PROTEIN RECF"/>
    <property type="match status" value="1"/>
</dbReference>
<dbReference type="GO" id="GO:0006302">
    <property type="term" value="P:double-strand break repair"/>
    <property type="evidence" value="ECO:0007669"/>
    <property type="project" value="TreeGrafter"/>
</dbReference>
<dbReference type="Proteomes" id="UP000315312">
    <property type="component" value="Unassembled WGS sequence"/>
</dbReference>
<comment type="caution">
    <text evidence="2">The sequence shown here is derived from an EMBL/GenBank/DDBJ whole genome shotgun (WGS) entry which is preliminary data.</text>
</comment>
<evidence type="ECO:0000259" key="1">
    <source>
        <dbReference type="Pfam" id="PF13175"/>
    </source>
</evidence>
<sequence>MSFKICYIWVSEFRNFQNFGVNLSSHEKFRYINNELFISKEDKINDNFFGNDICEVTGFIGKNGTGKSNLLELVCKLVKGGKTSLNSDFFIIIKQDDKFICYYSFEELIKIDANFPISFIEYKGDLDNLKVIYFSNVYDERTHIFDNKVSNLSANNRYPKYNWPNRSKTSDFVKQLQFIRSDLFESSEIPLPTKVIITPKINFFNSAYFERGINSNFSKNDFFSKELKTLWSDIKSTRPSKQKLYYFLLFSIVTDLLSEIRYSRFDDIFFDDLINKHTDNLINEIENIKLTYKSKFDITKLWLKWTESIIIESFEGVFSSKLKLKELEKIHENIKLLEKFEQFIDSKKLEINTEGARNRKTEDYILEFNQSASRLDEDFFNFIDTSNKFKLDWLGLSSGHKAYLDLFSLLRFEIKSIKADNILICIDEGDLYLHPKWQADFFYKLVKLIPMFNSANYQFVLTSHSPFLVSDLPRQNLIFLGVDSENHSIIIDNDESVKTFGGNIGELYIDAFFMEGGLISRFAANKIQKLIDKINNKIPLSKEDMLVIDSIGDEFINIHIENLRDGKN</sequence>
<dbReference type="Pfam" id="PF13175">
    <property type="entry name" value="AAA_15"/>
    <property type="match status" value="1"/>
</dbReference>
<dbReference type="OrthoDB" id="997844at2"/>
<accession>A0A562KJ42</accession>
<dbReference type="InterPro" id="IPR027417">
    <property type="entry name" value="P-loop_NTPase"/>
</dbReference>